<dbReference type="Gramene" id="QL09p018933:mrna">
    <property type="protein sequence ID" value="QL09p018933:mrna:CDS:1"/>
    <property type="gene ID" value="QL09p018933"/>
</dbReference>
<dbReference type="AlphaFoldDB" id="A0A7N2MIN3"/>
<protein>
    <submittedName>
        <fullName evidence="2">Uncharacterized protein</fullName>
    </submittedName>
</protein>
<feature type="compositionally biased region" description="Basic residues" evidence="1">
    <location>
        <begin position="29"/>
        <end position="38"/>
    </location>
</feature>
<reference evidence="2" key="2">
    <citation type="submission" date="2021-01" db="UniProtKB">
        <authorList>
            <consortium name="EnsemblPlants"/>
        </authorList>
    </citation>
    <scope>IDENTIFICATION</scope>
</reference>
<feature type="region of interest" description="Disordered" evidence="1">
    <location>
        <begin position="1"/>
        <end position="38"/>
    </location>
</feature>
<accession>A0A7N2MIN3</accession>
<proteinExistence type="predicted"/>
<keyword evidence="3" id="KW-1185">Reference proteome</keyword>
<evidence type="ECO:0000313" key="2">
    <source>
        <dbReference type="EnsemblPlants" id="QL09p018933:mrna:CDS:1"/>
    </source>
</evidence>
<dbReference type="InParanoid" id="A0A7N2MIN3"/>
<sequence>MTTSASNNNNNNNNNSSRRSRCYEEQPRNHRHHQLSNGKILRKRMASEIEIEVQTSTTCTAPDTKKNNDYIRFSRRAGSNTTVNGSSSSFQGAGNNNHVGSVDNFPAAAAIPNPCQTNNYSTMLPSSTTNLTSMTSGGGGFLSCVTPPNLSPAAQPQHQINTTPAAVSVSVCGFSGLPLFPSERSQNNSTSNNTTTNINGNSNSNSNRSSSSSRSLSNNNNTNKASVCGVSMEEGSAWIDGIIKDLIHSSNNVSIPQLIQNVREIIFPCNPNLAAVLEYRLRYGSQPEASRTVRRL</sequence>
<evidence type="ECO:0000313" key="3">
    <source>
        <dbReference type="Proteomes" id="UP000594261"/>
    </source>
</evidence>
<evidence type="ECO:0000256" key="1">
    <source>
        <dbReference type="SAM" id="MobiDB-lite"/>
    </source>
</evidence>
<feature type="compositionally biased region" description="Low complexity" evidence="1">
    <location>
        <begin position="1"/>
        <end position="17"/>
    </location>
</feature>
<dbReference type="EMBL" id="LRBV02000009">
    <property type="status" value="NOT_ANNOTATED_CDS"/>
    <property type="molecule type" value="Genomic_DNA"/>
</dbReference>
<organism evidence="2 3">
    <name type="scientific">Quercus lobata</name>
    <name type="common">Valley oak</name>
    <dbReference type="NCBI Taxonomy" id="97700"/>
    <lineage>
        <taxon>Eukaryota</taxon>
        <taxon>Viridiplantae</taxon>
        <taxon>Streptophyta</taxon>
        <taxon>Embryophyta</taxon>
        <taxon>Tracheophyta</taxon>
        <taxon>Spermatophyta</taxon>
        <taxon>Magnoliopsida</taxon>
        <taxon>eudicotyledons</taxon>
        <taxon>Gunneridae</taxon>
        <taxon>Pentapetalae</taxon>
        <taxon>rosids</taxon>
        <taxon>fabids</taxon>
        <taxon>Fagales</taxon>
        <taxon>Fagaceae</taxon>
        <taxon>Quercus</taxon>
    </lineage>
</organism>
<name>A0A7N2MIN3_QUELO</name>
<dbReference type="EnsemblPlants" id="QL09p018933:mrna">
    <property type="protein sequence ID" value="QL09p018933:mrna:CDS:1"/>
    <property type="gene ID" value="QL09p018933"/>
</dbReference>
<feature type="region of interest" description="Disordered" evidence="1">
    <location>
        <begin position="182"/>
        <end position="222"/>
    </location>
</feature>
<feature type="compositionally biased region" description="Low complexity" evidence="1">
    <location>
        <begin position="78"/>
        <end position="89"/>
    </location>
</feature>
<dbReference type="Proteomes" id="UP000594261">
    <property type="component" value="Chromosome 9"/>
</dbReference>
<reference evidence="2 3" key="1">
    <citation type="journal article" date="2016" name="G3 (Bethesda)">
        <title>First Draft Assembly and Annotation of the Genome of a California Endemic Oak Quercus lobata Nee (Fagaceae).</title>
        <authorList>
            <person name="Sork V.L."/>
            <person name="Fitz-Gibbon S.T."/>
            <person name="Puiu D."/>
            <person name="Crepeau M."/>
            <person name="Gugger P.F."/>
            <person name="Sherman R."/>
            <person name="Stevens K."/>
            <person name="Langley C.H."/>
            <person name="Pellegrini M."/>
            <person name="Salzberg S.L."/>
        </authorList>
    </citation>
    <scope>NUCLEOTIDE SEQUENCE [LARGE SCALE GENOMIC DNA]</scope>
    <source>
        <strain evidence="2 3">cv. SW786</strain>
    </source>
</reference>
<feature type="region of interest" description="Disordered" evidence="1">
    <location>
        <begin position="76"/>
        <end position="97"/>
    </location>
</feature>